<evidence type="ECO:0000313" key="3">
    <source>
        <dbReference type="Proteomes" id="UP001154282"/>
    </source>
</evidence>
<accession>A0AAV0R7P4</accession>
<keyword evidence="3" id="KW-1185">Reference proteome</keyword>
<organism evidence="2 3">
    <name type="scientific">Linum tenue</name>
    <dbReference type="NCBI Taxonomy" id="586396"/>
    <lineage>
        <taxon>Eukaryota</taxon>
        <taxon>Viridiplantae</taxon>
        <taxon>Streptophyta</taxon>
        <taxon>Embryophyta</taxon>
        <taxon>Tracheophyta</taxon>
        <taxon>Spermatophyta</taxon>
        <taxon>Magnoliopsida</taxon>
        <taxon>eudicotyledons</taxon>
        <taxon>Gunneridae</taxon>
        <taxon>Pentapetalae</taxon>
        <taxon>rosids</taxon>
        <taxon>fabids</taxon>
        <taxon>Malpighiales</taxon>
        <taxon>Linaceae</taxon>
        <taxon>Linum</taxon>
    </lineage>
</organism>
<feature type="compositionally biased region" description="Basic and acidic residues" evidence="1">
    <location>
        <begin position="134"/>
        <end position="145"/>
    </location>
</feature>
<gene>
    <name evidence="2" type="ORF">LITE_LOCUS46434</name>
</gene>
<sequence>MDVLCDTEGRRVSVGGGIYGDGDDHQLEDDDFYAELVRQVLILTADDDDSAASTPRRRDNVGYFDSMAQPAAATGGLFYSSSYSLPTWPAVNVSRNGGGGFGGTGVFIPLTAAKSRRRNGNGNHGRRGGSSHKQQAEKKMVPNKH</sequence>
<proteinExistence type="predicted"/>
<feature type="compositionally biased region" description="Basic residues" evidence="1">
    <location>
        <begin position="114"/>
        <end position="130"/>
    </location>
</feature>
<name>A0AAV0R7P4_9ROSI</name>
<dbReference type="AlphaFoldDB" id="A0AAV0R7P4"/>
<evidence type="ECO:0000256" key="1">
    <source>
        <dbReference type="SAM" id="MobiDB-lite"/>
    </source>
</evidence>
<reference evidence="2" key="1">
    <citation type="submission" date="2022-08" db="EMBL/GenBank/DDBJ databases">
        <authorList>
            <person name="Gutierrez-Valencia J."/>
        </authorList>
    </citation>
    <scope>NUCLEOTIDE SEQUENCE</scope>
</reference>
<dbReference type="PANTHER" id="PTHR34956:SF1">
    <property type="entry name" value="DUF4005 DOMAIN-CONTAINING PROTEIN"/>
    <property type="match status" value="1"/>
</dbReference>
<dbReference type="EMBL" id="CAMGYJ010000010">
    <property type="protein sequence ID" value="CAI0552462.1"/>
    <property type="molecule type" value="Genomic_DNA"/>
</dbReference>
<comment type="caution">
    <text evidence="2">The sequence shown here is derived from an EMBL/GenBank/DDBJ whole genome shotgun (WGS) entry which is preliminary data.</text>
</comment>
<dbReference type="PANTHER" id="PTHR34956">
    <property type="entry name" value="OS05G0397300 PROTEIN"/>
    <property type="match status" value="1"/>
</dbReference>
<evidence type="ECO:0000313" key="2">
    <source>
        <dbReference type="EMBL" id="CAI0552462.1"/>
    </source>
</evidence>
<dbReference type="Proteomes" id="UP001154282">
    <property type="component" value="Unassembled WGS sequence"/>
</dbReference>
<protein>
    <submittedName>
        <fullName evidence="2">Uncharacterized protein</fullName>
    </submittedName>
</protein>
<feature type="region of interest" description="Disordered" evidence="1">
    <location>
        <begin position="112"/>
        <end position="145"/>
    </location>
</feature>